<dbReference type="Pfam" id="PF07884">
    <property type="entry name" value="VKOR"/>
    <property type="match status" value="1"/>
</dbReference>
<evidence type="ECO:0000256" key="9">
    <source>
        <dbReference type="ARBA" id="ARBA00023284"/>
    </source>
</evidence>
<keyword evidence="3 10" id="KW-0812">Transmembrane</keyword>
<feature type="transmembrane region" description="Helical" evidence="10">
    <location>
        <begin position="39"/>
        <end position="63"/>
    </location>
</feature>
<keyword evidence="8" id="KW-1015">Disulfide bond</keyword>
<keyword evidence="5 10" id="KW-1133">Transmembrane helix</keyword>
<keyword evidence="4" id="KW-0874">Quinone</keyword>
<dbReference type="CDD" id="cd12918">
    <property type="entry name" value="VKOR_arc"/>
    <property type="match status" value="1"/>
</dbReference>
<feature type="transmembrane region" description="Helical" evidence="10">
    <location>
        <begin position="69"/>
        <end position="91"/>
    </location>
</feature>
<evidence type="ECO:0000256" key="1">
    <source>
        <dbReference type="ARBA" id="ARBA00004141"/>
    </source>
</evidence>
<evidence type="ECO:0000256" key="8">
    <source>
        <dbReference type="ARBA" id="ARBA00023157"/>
    </source>
</evidence>
<gene>
    <name evidence="12" type="ORF">EGYM00163_LOCUS52306</name>
</gene>
<dbReference type="EMBL" id="HBJA01152846">
    <property type="protein sequence ID" value="CAE0843382.1"/>
    <property type="molecule type" value="Transcribed_RNA"/>
</dbReference>
<comment type="similarity">
    <text evidence="2">Belongs to the VKOR family.</text>
</comment>
<proteinExistence type="inferred from homology"/>
<dbReference type="GO" id="GO:0016491">
    <property type="term" value="F:oxidoreductase activity"/>
    <property type="evidence" value="ECO:0007669"/>
    <property type="project" value="UniProtKB-KW"/>
</dbReference>
<evidence type="ECO:0000256" key="7">
    <source>
        <dbReference type="ARBA" id="ARBA00023136"/>
    </source>
</evidence>
<feature type="domain" description="Vitamin K epoxide reductase" evidence="11">
    <location>
        <begin position="2"/>
        <end position="117"/>
    </location>
</feature>
<dbReference type="InterPro" id="IPR036249">
    <property type="entry name" value="Thioredoxin-like_sf"/>
</dbReference>
<keyword evidence="7 10" id="KW-0472">Membrane</keyword>
<evidence type="ECO:0000256" key="5">
    <source>
        <dbReference type="ARBA" id="ARBA00022989"/>
    </source>
</evidence>
<reference evidence="12" key="1">
    <citation type="submission" date="2021-01" db="EMBL/GenBank/DDBJ databases">
        <authorList>
            <person name="Corre E."/>
            <person name="Pelletier E."/>
            <person name="Niang G."/>
            <person name="Scheremetjew M."/>
            <person name="Finn R."/>
            <person name="Kale V."/>
            <person name="Holt S."/>
            <person name="Cochrane G."/>
            <person name="Meng A."/>
            <person name="Brown T."/>
            <person name="Cohen L."/>
        </authorList>
    </citation>
    <scope>NUCLEOTIDE SEQUENCE</scope>
    <source>
        <strain evidence="12">CCMP1594</strain>
    </source>
</reference>
<dbReference type="GO" id="GO:0016020">
    <property type="term" value="C:membrane"/>
    <property type="evidence" value="ECO:0007669"/>
    <property type="project" value="UniProtKB-SubCell"/>
</dbReference>
<dbReference type="Gene3D" id="1.20.1440.130">
    <property type="entry name" value="VKOR domain"/>
    <property type="match status" value="1"/>
</dbReference>
<dbReference type="PANTHER" id="PTHR34573">
    <property type="entry name" value="VKC DOMAIN-CONTAINING PROTEIN"/>
    <property type="match status" value="1"/>
</dbReference>
<evidence type="ECO:0000256" key="4">
    <source>
        <dbReference type="ARBA" id="ARBA00022719"/>
    </source>
</evidence>
<evidence type="ECO:0000256" key="10">
    <source>
        <dbReference type="SAM" id="Phobius"/>
    </source>
</evidence>
<dbReference type="SUPFAM" id="SSF52833">
    <property type="entry name" value="Thioredoxin-like"/>
    <property type="match status" value="1"/>
</dbReference>
<dbReference type="Gene3D" id="3.40.30.10">
    <property type="entry name" value="Glutaredoxin"/>
    <property type="match status" value="1"/>
</dbReference>
<dbReference type="PANTHER" id="PTHR34573:SF1">
    <property type="entry name" value="VITAMIN K EPOXIDE REDUCTASE DOMAIN-CONTAINING PROTEIN"/>
    <property type="match status" value="1"/>
</dbReference>
<accession>A0A7S4GPX9</accession>
<evidence type="ECO:0000256" key="3">
    <source>
        <dbReference type="ARBA" id="ARBA00022692"/>
    </source>
</evidence>
<dbReference type="GO" id="GO:0048038">
    <property type="term" value="F:quinone binding"/>
    <property type="evidence" value="ECO:0007669"/>
    <property type="project" value="UniProtKB-KW"/>
</dbReference>
<comment type="subcellular location">
    <subcellularLocation>
        <location evidence="1">Membrane</location>
        <topology evidence="1">Multi-pass membrane protein</topology>
    </subcellularLocation>
</comment>
<sequence>MALSVYLLYGHYAGIHWHICELGTHISCNKLNQQGYSTFYGVPVAFMGVEWFAVLLLVCWSALPEQQPVLHAGLVLWAGLGLLSVVCFVIVEIIVGAICPFCTAVHIVVVLTLVLSIRLLRLTQPRPELSLVWEQMRGYPQVLGSFVMLNAFVMGLFNLQWDSVPDLQWDGQAQVDLLDCLREKKVTMWAAAWCGHCMAQKNMFGDRAANLTMVDCTAPANQATCTAMNITRYPTWIYGDKRRLGRLTFPELASFAECQISHKPPGARPKDLG</sequence>
<dbReference type="AlphaFoldDB" id="A0A7S4GPX9"/>
<dbReference type="InterPro" id="IPR012932">
    <property type="entry name" value="VKOR"/>
</dbReference>
<dbReference type="InterPro" id="IPR038354">
    <property type="entry name" value="VKOR_sf"/>
</dbReference>
<keyword evidence="6" id="KW-0560">Oxidoreductase</keyword>
<protein>
    <recommendedName>
        <fullName evidence="11">Vitamin K epoxide reductase domain-containing protein</fullName>
    </recommendedName>
</protein>
<feature type="transmembrane region" description="Helical" evidence="10">
    <location>
        <begin position="98"/>
        <end position="119"/>
    </location>
</feature>
<evidence type="ECO:0000313" key="12">
    <source>
        <dbReference type="EMBL" id="CAE0843382.1"/>
    </source>
</evidence>
<keyword evidence="9" id="KW-0676">Redox-active center</keyword>
<evidence type="ECO:0000256" key="2">
    <source>
        <dbReference type="ARBA" id="ARBA00006214"/>
    </source>
</evidence>
<organism evidence="12">
    <name type="scientific">Eutreptiella gymnastica</name>
    <dbReference type="NCBI Taxonomy" id="73025"/>
    <lineage>
        <taxon>Eukaryota</taxon>
        <taxon>Discoba</taxon>
        <taxon>Euglenozoa</taxon>
        <taxon>Euglenida</taxon>
        <taxon>Spirocuta</taxon>
        <taxon>Euglenophyceae</taxon>
        <taxon>Eutreptiales</taxon>
        <taxon>Eutreptiaceae</taxon>
        <taxon>Eutreptiella</taxon>
    </lineage>
</organism>
<evidence type="ECO:0000259" key="11">
    <source>
        <dbReference type="Pfam" id="PF07884"/>
    </source>
</evidence>
<evidence type="ECO:0000256" key="6">
    <source>
        <dbReference type="ARBA" id="ARBA00023002"/>
    </source>
</evidence>
<name>A0A7S4GPX9_9EUGL</name>